<evidence type="ECO:0000256" key="2">
    <source>
        <dbReference type="ARBA" id="ARBA00022448"/>
    </source>
</evidence>
<keyword evidence="11" id="KW-0378">Hydrolase</keyword>
<keyword evidence="6 9" id="KW-1133">Transmembrane helix</keyword>
<dbReference type="OrthoDB" id="66620at2759"/>
<feature type="transmembrane region" description="Helical" evidence="9">
    <location>
        <begin position="489"/>
        <end position="511"/>
    </location>
</feature>
<feature type="transmembrane region" description="Helical" evidence="9">
    <location>
        <begin position="624"/>
        <end position="646"/>
    </location>
</feature>
<gene>
    <name evidence="11" type="ORF">M427DRAFT_153576</name>
</gene>
<dbReference type="EMBL" id="KQ965745">
    <property type="protein sequence ID" value="KXS17673.1"/>
    <property type="molecule type" value="Genomic_DNA"/>
</dbReference>
<evidence type="ECO:0000259" key="10">
    <source>
        <dbReference type="PROSITE" id="PS50893"/>
    </source>
</evidence>
<dbReference type="Pfam" id="PF01061">
    <property type="entry name" value="ABC2_membrane"/>
    <property type="match status" value="1"/>
</dbReference>
<dbReference type="InterPro" id="IPR017871">
    <property type="entry name" value="ABC_transporter-like_CS"/>
</dbReference>
<protein>
    <submittedName>
        <fullName evidence="11">p-loop containing nucleoside triphosphate hydrolase protein</fullName>
    </submittedName>
</protein>
<feature type="region of interest" description="Disordered" evidence="8">
    <location>
        <begin position="20"/>
        <end position="39"/>
    </location>
</feature>
<feature type="domain" description="ABC transporter" evidence="10">
    <location>
        <begin position="64"/>
        <end position="320"/>
    </location>
</feature>
<keyword evidence="12" id="KW-1185">Reference proteome</keyword>
<dbReference type="InterPro" id="IPR003439">
    <property type="entry name" value="ABC_transporter-like_ATP-bd"/>
</dbReference>
<evidence type="ECO:0000256" key="4">
    <source>
        <dbReference type="ARBA" id="ARBA00022741"/>
    </source>
</evidence>
<proteinExistence type="predicted"/>
<reference evidence="11 12" key="1">
    <citation type="journal article" date="2015" name="Genome Biol. Evol.">
        <title>Phylogenomic analyses indicate that early fungi evolved digesting cell walls of algal ancestors of land plants.</title>
        <authorList>
            <person name="Chang Y."/>
            <person name="Wang S."/>
            <person name="Sekimoto S."/>
            <person name="Aerts A.L."/>
            <person name="Choi C."/>
            <person name="Clum A."/>
            <person name="LaButti K.M."/>
            <person name="Lindquist E.A."/>
            <person name="Yee Ngan C."/>
            <person name="Ohm R.A."/>
            <person name="Salamov A.A."/>
            <person name="Grigoriev I.V."/>
            <person name="Spatafora J.W."/>
            <person name="Berbee M.L."/>
        </authorList>
    </citation>
    <scope>NUCLEOTIDE SEQUENCE [LARGE SCALE GENOMIC DNA]</scope>
    <source>
        <strain evidence="11 12">JEL478</strain>
    </source>
</reference>
<dbReference type="InterPro" id="IPR027417">
    <property type="entry name" value="P-loop_NTPase"/>
</dbReference>
<keyword evidence="2" id="KW-0813">Transport</keyword>
<comment type="subcellular location">
    <subcellularLocation>
        <location evidence="1">Membrane</location>
        <topology evidence="1">Multi-pass membrane protein</topology>
    </subcellularLocation>
</comment>
<dbReference type="PANTHER" id="PTHR48041">
    <property type="entry name" value="ABC TRANSPORTER G FAMILY MEMBER 28"/>
    <property type="match status" value="1"/>
</dbReference>
<dbReference type="GO" id="GO:0005524">
    <property type="term" value="F:ATP binding"/>
    <property type="evidence" value="ECO:0007669"/>
    <property type="project" value="UniProtKB-KW"/>
</dbReference>
<dbReference type="InterPro" id="IPR003593">
    <property type="entry name" value="AAA+_ATPase"/>
</dbReference>
<keyword evidence="5" id="KW-0067">ATP-binding</keyword>
<sequence length="657" mass="72397">MATESVGQLALLAAGSFMEDQKAPAADPKEQATTPSADSRDILGTARISLPRGINGGTLPAHTLRWKDISFAIAASPPKSSKDVEAGIPNRTEILSSVSGALKSGEMLAIMGGSGSGKTTLLNVLAGRATAGDVSGVVLFDGAPRDQEKWPWQYAFVDQQDVFYPMLTVRELLTYHAKLRLRMKTAEREARIREIMDQLGLFECSNVRVGVPCDAGNGISGGQRKRLSVALELLTNPSVLFIDEPTSGLDAFTALTTVDYLRKMTTSASIMSFVAIHQPRENILRLFDKFLLISRGRIVFSGTLSEAYGHFGSAGHPAPEGVNIADFWLDVIASDHRSEELARESVRRVEKLHSRWLEQTKMLEVEANHAPTSDKVPTGVTVTSGFVLPRHLEYLELVRISLVMLMRSPWTVFARVAGTLIMGTVLSLLFWRLDVSTVAGLTSFFGFLTFFHMGQGYVAVTQPVDYFLVDRPVILRERAATMYRSSSLFLARLSVLFPFYSMFCVIEGFIFWLTVDLRSPGQFILSSMSLWLFMTILGLGVGAVSPTMNIAMLLGGICSWVAVAFSGYFPSADKLIPWARYIDIEQYTVCMFGQGEFPSGFPPRQLVSSGVGFVNPNFCVFDNYWTNFGLAMCLCFIFLLLGMFALERGTRLRQKLA</sequence>
<dbReference type="PANTHER" id="PTHR48041:SF91">
    <property type="entry name" value="ABC TRANSPORTER G FAMILY MEMBER 28"/>
    <property type="match status" value="1"/>
</dbReference>
<organism evidence="11 12">
    <name type="scientific">Gonapodya prolifera (strain JEL478)</name>
    <name type="common">Monoblepharis prolifera</name>
    <dbReference type="NCBI Taxonomy" id="1344416"/>
    <lineage>
        <taxon>Eukaryota</taxon>
        <taxon>Fungi</taxon>
        <taxon>Fungi incertae sedis</taxon>
        <taxon>Chytridiomycota</taxon>
        <taxon>Chytridiomycota incertae sedis</taxon>
        <taxon>Monoblepharidomycetes</taxon>
        <taxon>Monoblepharidales</taxon>
        <taxon>Gonapodyaceae</taxon>
        <taxon>Gonapodya</taxon>
    </lineage>
</organism>
<evidence type="ECO:0000256" key="3">
    <source>
        <dbReference type="ARBA" id="ARBA00022692"/>
    </source>
</evidence>
<evidence type="ECO:0000256" key="1">
    <source>
        <dbReference type="ARBA" id="ARBA00004141"/>
    </source>
</evidence>
<dbReference type="GO" id="GO:0140359">
    <property type="term" value="F:ABC-type transporter activity"/>
    <property type="evidence" value="ECO:0007669"/>
    <property type="project" value="InterPro"/>
</dbReference>
<feature type="transmembrane region" description="Helical" evidence="9">
    <location>
        <begin position="412"/>
        <end position="431"/>
    </location>
</feature>
<dbReference type="GO" id="GO:0016887">
    <property type="term" value="F:ATP hydrolysis activity"/>
    <property type="evidence" value="ECO:0007669"/>
    <property type="project" value="InterPro"/>
</dbReference>
<dbReference type="SMART" id="SM00382">
    <property type="entry name" value="AAA"/>
    <property type="match status" value="1"/>
</dbReference>
<dbReference type="SUPFAM" id="SSF52540">
    <property type="entry name" value="P-loop containing nucleoside triphosphate hydrolases"/>
    <property type="match status" value="1"/>
</dbReference>
<name>A0A139AMC1_GONPJ</name>
<feature type="transmembrane region" description="Helical" evidence="9">
    <location>
        <begin position="550"/>
        <end position="569"/>
    </location>
</feature>
<dbReference type="STRING" id="1344416.A0A139AMC1"/>
<dbReference type="PROSITE" id="PS00211">
    <property type="entry name" value="ABC_TRANSPORTER_1"/>
    <property type="match status" value="1"/>
</dbReference>
<evidence type="ECO:0000256" key="5">
    <source>
        <dbReference type="ARBA" id="ARBA00022840"/>
    </source>
</evidence>
<dbReference type="Proteomes" id="UP000070544">
    <property type="component" value="Unassembled WGS sequence"/>
</dbReference>
<evidence type="ECO:0000256" key="6">
    <source>
        <dbReference type="ARBA" id="ARBA00022989"/>
    </source>
</evidence>
<evidence type="ECO:0000313" key="12">
    <source>
        <dbReference type="Proteomes" id="UP000070544"/>
    </source>
</evidence>
<accession>A0A139AMC1</accession>
<dbReference type="CDD" id="cd03213">
    <property type="entry name" value="ABCG_EPDR"/>
    <property type="match status" value="1"/>
</dbReference>
<dbReference type="AlphaFoldDB" id="A0A139AMC1"/>
<dbReference type="PROSITE" id="PS50893">
    <property type="entry name" value="ABC_TRANSPORTER_2"/>
    <property type="match status" value="1"/>
</dbReference>
<evidence type="ECO:0000256" key="9">
    <source>
        <dbReference type="SAM" id="Phobius"/>
    </source>
</evidence>
<evidence type="ECO:0000256" key="7">
    <source>
        <dbReference type="ARBA" id="ARBA00023136"/>
    </source>
</evidence>
<dbReference type="InterPro" id="IPR013525">
    <property type="entry name" value="ABC2_TM"/>
</dbReference>
<dbReference type="Gene3D" id="3.40.50.300">
    <property type="entry name" value="P-loop containing nucleotide triphosphate hydrolases"/>
    <property type="match status" value="1"/>
</dbReference>
<dbReference type="GO" id="GO:0016020">
    <property type="term" value="C:membrane"/>
    <property type="evidence" value="ECO:0007669"/>
    <property type="project" value="UniProtKB-SubCell"/>
</dbReference>
<evidence type="ECO:0000313" key="11">
    <source>
        <dbReference type="EMBL" id="KXS17673.1"/>
    </source>
</evidence>
<dbReference type="InterPro" id="IPR050352">
    <property type="entry name" value="ABCG_transporters"/>
</dbReference>
<feature type="compositionally biased region" description="Basic and acidic residues" evidence="8">
    <location>
        <begin position="20"/>
        <end position="30"/>
    </location>
</feature>
<keyword evidence="4" id="KW-0547">Nucleotide-binding</keyword>
<keyword evidence="3 9" id="KW-0812">Transmembrane</keyword>
<feature type="transmembrane region" description="Helical" evidence="9">
    <location>
        <begin position="443"/>
        <end position="468"/>
    </location>
</feature>
<feature type="transmembrane region" description="Helical" evidence="9">
    <location>
        <begin position="523"/>
        <end position="543"/>
    </location>
</feature>
<dbReference type="Pfam" id="PF00005">
    <property type="entry name" value="ABC_tran"/>
    <property type="match status" value="1"/>
</dbReference>
<evidence type="ECO:0000256" key="8">
    <source>
        <dbReference type="SAM" id="MobiDB-lite"/>
    </source>
</evidence>
<keyword evidence="7 9" id="KW-0472">Membrane</keyword>